<evidence type="ECO:0000313" key="1">
    <source>
        <dbReference type="EMBL" id="KAL2333917.1"/>
    </source>
</evidence>
<evidence type="ECO:0000313" key="2">
    <source>
        <dbReference type="Proteomes" id="UP001603857"/>
    </source>
</evidence>
<protein>
    <submittedName>
        <fullName evidence="1">Uncharacterized protein</fullName>
    </submittedName>
</protein>
<gene>
    <name evidence="1" type="ORF">Fmac_015130</name>
</gene>
<organism evidence="1 2">
    <name type="scientific">Flemingia macrophylla</name>
    <dbReference type="NCBI Taxonomy" id="520843"/>
    <lineage>
        <taxon>Eukaryota</taxon>
        <taxon>Viridiplantae</taxon>
        <taxon>Streptophyta</taxon>
        <taxon>Embryophyta</taxon>
        <taxon>Tracheophyta</taxon>
        <taxon>Spermatophyta</taxon>
        <taxon>Magnoliopsida</taxon>
        <taxon>eudicotyledons</taxon>
        <taxon>Gunneridae</taxon>
        <taxon>Pentapetalae</taxon>
        <taxon>rosids</taxon>
        <taxon>fabids</taxon>
        <taxon>Fabales</taxon>
        <taxon>Fabaceae</taxon>
        <taxon>Papilionoideae</taxon>
        <taxon>50 kb inversion clade</taxon>
        <taxon>NPAAA clade</taxon>
        <taxon>indigoferoid/millettioid clade</taxon>
        <taxon>Phaseoleae</taxon>
        <taxon>Flemingia</taxon>
    </lineage>
</organism>
<dbReference type="PANTHER" id="PTHR47586">
    <property type="entry name" value="DIRIGENT PROTEIN"/>
    <property type="match status" value="1"/>
</dbReference>
<proteinExistence type="predicted"/>
<dbReference type="AlphaFoldDB" id="A0ABD1ME76"/>
<comment type="caution">
    <text evidence="1">The sequence shown here is derived from an EMBL/GenBank/DDBJ whole genome shotgun (WGS) entry which is preliminary data.</text>
</comment>
<sequence length="73" mass="7712">MSVKGSNQTSRALGRHFDCAINRSSKLVGISEGTSITSNVDELQNISIAKLILSLKPHKGSISVVGAINHVKP</sequence>
<keyword evidence="2" id="KW-1185">Reference proteome</keyword>
<accession>A0ABD1ME76</accession>
<reference evidence="1 2" key="1">
    <citation type="submission" date="2024-08" db="EMBL/GenBank/DDBJ databases">
        <title>Insights into the chromosomal genome structure of Flemingia macrophylla.</title>
        <authorList>
            <person name="Ding Y."/>
            <person name="Zhao Y."/>
            <person name="Bi W."/>
            <person name="Wu M."/>
            <person name="Zhao G."/>
            <person name="Gong Y."/>
            <person name="Li W."/>
            <person name="Zhang P."/>
        </authorList>
    </citation>
    <scope>NUCLEOTIDE SEQUENCE [LARGE SCALE GENOMIC DNA]</scope>
    <source>
        <strain evidence="1">DYQJB</strain>
        <tissue evidence="1">Leaf</tissue>
    </source>
</reference>
<dbReference type="Proteomes" id="UP001603857">
    <property type="component" value="Unassembled WGS sequence"/>
</dbReference>
<dbReference type="EMBL" id="JBGMDY010000005">
    <property type="protein sequence ID" value="KAL2333917.1"/>
    <property type="molecule type" value="Genomic_DNA"/>
</dbReference>
<dbReference type="PANTHER" id="PTHR47586:SF1">
    <property type="entry name" value="DIRIGENT PROTEIN"/>
    <property type="match status" value="1"/>
</dbReference>
<name>A0ABD1ME76_9FABA</name>